<feature type="domain" description="Nudix hydrolase" evidence="1">
    <location>
        <begin position="83"/>
        <end position="247"/>
    </location>
</feature>
<protein>
    <submittedName>
        <fullName evidence="2">NUDIX hydrolase</fullName>
    </submittedName>
</protein>
<evidence type="ECO:0000313" key="3">
    <source>
        <dbReference type="Proteomes" id="UP000094094"/>
    </source>
</evidence>
<dbReference type="Gene3D" id="3.90.79.10">
    <property type="entry name" value="Nucleoside Triphosphate Pyrophosphohydrolase"/>
    <property type="match status" value="1"/>
</dbReference>
<evidence type="ECO:0000313" key="2">
    <source>
        <dbReference type="EMBL" id="AOP48082.1"/>
    </source>
</evidence>
<dbReference type="KEGG" id="slc:SL103_19265"/>
<name>A0A1D7VMX0_9ACTN</name>
<evidence type="ECO:0000259" key="1">
    <source>
        <dbReference type="PROSITE" id="PS51462"/>
    </source>
</evidence>
<dbReference type="Pfam" id="PF00293">
    <property type="entry name" value="NUDIX"/>
    <property type="match status" value="1"/>
</dbReference>
<dbReference type="EMBL" id="CP017157">
    <property type="protein sequence ID" value="AOP48082.1"/>
    <property type="molecule type" value="Genomic_DNA"/>
</dbReference>
<dbReference type="SUPFAM" id="SSF55811">
    <property type="entry name" value="Nudix"/>
    <property type="match status" value="1"/>
</dbReference>
<organism evidence="2 3">
    <name type="scientific">Streptomyces lydicus</name>
    <dbReference type="NCBI Taxonomy" id="47763"/>
    <lineage>
        <taxon>Bacteria</taxon>
        <taxon>Bacillati</taxon>
        <taxon>Actinomycetota</taxon>
        <taxon>Actinomycetes</taxon>
        <taxon>Kitasatosporales</taxon>
        <taxon>Streptomycetaceae</taxon>
        <taxon>Streptomyces</taxon>
    </lineage>
</organism>
<gene>
    <name evidence="2" type="ORF">SL103_19265</name>
</gene>
<keyword evidence="2" id="KW-0378">Hydrolase</keyword>
<dbReference type="PROSITE" id="PS51462">
    <property type="entry name" value="NUDIX"/>
    <property type="match status" value="1"/>
</dbReference>
<accession>A0A1D7VMX0</accession>
<proteinExistence type="predicted"/>
<dbReference type="InterPro" id="IPR015797">
    <property type="entry name" value="NUDIX_hydrolase-like_dom_sf"/>
</dbReference>
<dbReference type="AlphaFoldDB" id="A0A1D7VMX0"/>
<reference evidence="2 3" key="1">
    <citation type="submission" date="2016-09" db="EMBL/GenBank/DDBJ databases">
        <title>Complete genome sequencing of Streptomyces lydicus 103 and metabolic pathways analysis of antibiotic biosynthesis.</title>
        <authorList>
            <person name="Jia N."/>
            <person name="Ding M.-Z."/>
            <person name="Gao F."/>
            <person name="Yuan Y.-J."/>
        </authorList>
    </citation>
    <scope>NUCLEOTIDE SEQUENCE [LARGE SCALE GENOMIC DNA]</scope>
    <source>
        <strain evidence="2 3">103</strain>
    </source>
</reference>
<dbReference type="CDD" id="cd02883">
    <property type="entry name" value="NUDIX_Hydrolase"/>
    <property type="match status" value="1"/>
</dbReference>
<dbReference type="GO" id="GO:0016787">
    <property type="term" value="F:hydrolase activity"/>
    <property type="evidence" value="ECO:0007669"/>
    <property type="project" value="UniProtKB-KW"/>
</dbReference>
<keyword evidence="3" id="KW-1185">Reference proteome</keyword>
<dbReference type="InterPro" id="IPR000086">
    <property type="entry name" value="NUDIX_hydrolase_dom"/>
</dbReference>
<dbReference type="OrthoDB" id="4556257at2"/>
<dbReference type="Proteomes" id="UP000094094">
    <property type="component" value="Chromosome"/>
</dbReference>
<sequence>MTDPPPRAPGVGLLAVRRLRLVEAAAPPVPPEEQRAMHRAWDEAVHANPSLFDGPVAACAGLAPEGHHGFVVTWVRTTYRRHALRRVPGATACLPSLFVSVLQPTDDGRVLVGRMSSSTAAPGRWQLPGGSVEPPPAGEPLDVAALGRHAARELAEETGVELPAEDLTLWCLTRAENGTIGVQFLAPARPASLLGERFTVLLSDGTARGNDPELDRMALICSQADVTALGGTQVDYLEPVMYRYFAP</sequence>